<reference evidence="1" key="1">
    <citation type="submission" date="2023-06" db="EMBL/GenBank/DDBJ databases">
        <title>Conoideocrella luteorostrata (Hypocreales: Clavicipitaceae), a potential biocontrol fungus for elongate hemlock scale in United States Christmas tree production areas.</title>
        <authorList>
            <person name="Barrett H."/>
            <person name="Lovett B."/>
            <person name="Macias A.M."/>
            <person name="Stajich J.E."/>
            <person name="Kasson M.T."/>
        </authorList>
    </citation>
    <scope>NUCLEOTIDE SEQUENCE</scope>
    <source>
        <strain evidence="1">ARSEF 14590</strain>
    </source>
</reference>
<dbReference type="Proteomes" id="UP001251528">
    <property type="component" value="Unassembled WGS sequence"/>
</dbReference>
<sequence length="246" mass="26915">MSAAVCPCRRTLSCSGRHVFGQQQTVVSNTLPPSTRIATPSYMRVFSRLSTADIGVSVLEKVDTSSLDLDLDPDQHPMIRRARSLFDPTIHYYYTKKTAPRRGIRRDVDEGVSPAHHHTGSQITRPINRATRRATTRHLTQCRPGRYGSNGAGSRAWTTAKAIFYAVDAIVVGLYALTGVADAPVNFSIKAKDGVLSLSSSLAAFTAGECGATVYVDILSRSFSVSLEMNTYGRRVMVNMGSRLYH</sequence>
<organism evidence="1 2">
    <name type="scientific">Conoideocrella luteorostrata</name>
    <dbReference type="NCBI Taxonomy" id="1105319"/>
    <lineage>
        <taxon>Eukaryota</taxon>
        <taxon>Fungi</taxon>
        <taxon>Dikarya</taxon>
        <taxon>Ascomycota</taxon>
        <taxon>Pezizomycotina</taxon>
        <taxon>Sordariomycetes</taxon>
        <taxon>Hypocreomycetidae</taxon>
        <taxon>Hypocreales</taxon>
        <taxon>Clavicipitaceae</taxon>
        <taxon>Conoideocrella</taxon>
    </lineage>
</organism>
<keyword evidence="2" id="KW-1185">Reference proteome</keyword>
<protein>
    <submittedName>
        <fullName evidence="1">Uncharacterized protein</fullName>
    </submittedName>
</protein>
<evidence type="ECO:0000313" key="2">
    <source>
        <dbReference type="Proteomes" id="UP001251528"/>
    </source>
</evidence>
<dbReference type="EMBL" id="JASWJB010000184">
    <property type="protein sequence ID" value="KAK2594045.1"/>
    <property type="molecule type" value="Genomic_DNA"/>
</dbReference>
<comment type="caution">
    <text evidence="1">The sequence shown here is derived from an EMBL/GenBank/DDBJ whole genome shotgun (WGS) entry which is preliminary data.</text>
</comment>
<proteinExistence type="predicted"/>
<gene>
    <name evidence="1" type="ORF">QQS21_008264</name>
</gene>
<accession>A0AAJ0FYU6</accession>
<evidence type="ECO:0000313" key="1">
    <source>
        <dbReference type="EMBL" id="KAK2594045.1"/>
    </source>
</evidence>
<name>A0AAJ0FYU6_9HYPO</name>
<dbReference type="AlphaFoldDB" id="A0AAJ0FYU6"/>